<feature type="transmembrane region" description="Helical" evidence="1">
    <location>
        <begin position="121"/>
        <end position="139"/>
    </location>
</feature>
<gene>
    <name evidence="2" type="ORF">MOE73_15210</name>
</gene>
<name>A0AA90ESU2_9BACI</name>
<dbReference type="RefSeq" id="WP_268304605.1">
    <property type="nucleotide sequence ID" value="NZ_JALAJL010000031.1"/>
</dbReference>
<accession>A0AA90ESU2</accession>
<evidence type="ECO:0000313" key="3">
    <source>
        <dbReference type="Proteomes" id="UP001066455"/>
    </source>
</evidence>
<comment type="caution">
    <text evidence="2">The sequence shown here is derived from an EMBL/GenBank/DDBJ whole genome shotgun (WGS) entry which is preliminary data.</text>
</comment>
<dbReference type="AlphaFoldDB" id="A0AA90ESU2"/>
<keyword evidence="1" id="KW-0812">Transmembrane</keyword>
<sequence>MSKFLQKPRNKAILSVYLFFVCGSVLSAVLNPKMSIGEKLFILCFNIFSATLFAFLIYVLLNKLMKDEDRKHPAAPEKNGINQVIWKKYKKPLILFVYFGSLFAVCAVILPMPIYTVAEKLVILSIAIIFITICCILAYKVTNKMLQK</sequence>
<dbReference type="Proteomes" id="UP001066455">
    <property type="component" value="Unassembled WGS sequence"/>
</dbReference>
<feature type="transmembrane region" description="Helical" evidence="1">
    <location>
        <begin position="40"/>
        <end position="61"/>
    </location>
</feature>
<protein>
    <submittedName>
        <fullName evidence="2">Uncharacterized protein</fullName>
    </submittedName>
</protein>
<evidence type="ECO:0000313" key="2">
    <source>
        <dbReference type="EMBL" id="MCY9281413.1"/>
    </source>
</evidence>
<evidence type="ECO:0000256" key="1">
    <source>
        <dbReference type="SAM" id="Phobius"/>
    </source>
</evidence>
<feature type="transmembrane region" description="Helical" evidence="1">
    <location>
        <begin position="12"/>
        <end position="34"/>
    </location>
</feature>
<feature type="transmembrane region" description="Helical" evidence="1">
    <location>
        <begin position="93"/>
        <end position="115"/>
    </location>
</feature>
<dbReference type="EMBL" id="JALAXI010000013">
    <property type="protein sequence ID" value="MCY9281413.1"/>
    <property type="molecule type" value="Genomic_DNA"/>
</dbReference>
<proteinExistence type="predicted"/>
<reference evidence="2" key="1">
    <citation type="submission" date="2022-02" db="EMBL/GenBank/DDBJ databases">
        <title>Crop Bioprotection Bacillus Genome Sequencing.</title>
        <authorList>
            <person name="Dunlap C."/>
        </authorList>
    </citation>
    <scope>NUCLEOTIDE SEQUENCE</scope>
    <source>
        <strain evidence="2">T20C14</strain>
    </source>
</reference>
<keyword evidence="1" id="KW-1133">Transmembrane helix</keyword>
<keyword evidence="1" id="KW-0472">Membrane</keyword>
<organism evidence="2 3">
    <name type="scientific">Bacillus haynesii</name>
    <dbReference type="NCBI Taxonomy" id="1925021"/>
    <lineage>
        <taxon>Bacteria</taxon>
        <taxon>Bacillati</taxon>
        <taxon>Bacillota</taxon>
        <taxon>Bacilli</taxon>
        <taxon>Bacillales</taxon>
        <taxon>Bacillaceae</taxon>
        <taxon>Bacillus</taxon>
    </lineage>
</organism>